<organism evidence="1">
    <name type="scientific">Salmonella enterica I</name>
    <dbReference type="NCBI Taxonomy" id="59201"/>
    <lineage>
        <taxon>Bacteria</taxon>
        <taxon>Pseudomonadati</taxon>
        <taxon>Pseudomonadota</taxon>
        <taxon>Gammaproteobacteria</taxon>
        <taxon>Enterobacterales</taxon>
        <taxon>Enterobacteriaceae</taxon>
        <taxon>Salmonella</taxon>
    </lineage>
</organism>
<name>A0A3Y5EVT4_SALET</name>
<proteinExistence type="predicted"/>
<protein>
    <submittedName>
        <fullName evidence="1">Uncharacterized protein</fullName>
    </submittedName>
</protein>
<reference evidence="1" key="1">
    <citation type="journal article" date="2018" name="Genome Biol.">
        <title>SKESA: strategic k-mer extension for scrupulous assemblies.</title>
        <authorList>
            <person name="Souvorov A."/>
            <person name="Agarwala R."/>
            <person name="Lipman D.J."/>
        </authorList>
    </citation>
    <scope>NUCLEOTIDE SEQUENCE</scope>
    <source>
        <strain evidence="1">Salmonella enterica subsp. enterica</strain>
    </source>
</reference>
<dbReference type="AlphaFoldDB" id="A0A3Y5EVT4"/>
<sequence length="63" mass="6492">MLAVPTESKNYAASAAWKAVALNFLKHLTINRRSPASAGNALKGCCTPLPCQTLFASGKAGAT</sequence>
<comment type="caution">
    <text evidence="1">The sequence shown here is derived from an EMBL/GenBank/DDBJ whole genome shotgun (WGS) entry which is preliminary data.</text>
</comment>
<accession>A0A3Y5EVT4</accession>
<evidence type="ECO:0000313" key="1">
    <source>
        <dbReference type="EMBL" id="HAD2520283.1"/>
    </source>
</evidence>
<reference evidence="1" key="2">
    <citation type="submission" date="2019-01" db="EMBL/GenBank/DDBJ databases">
        <authorList>
            <consortium name="NCBI Pathogen Detection Project"/>
        </authorList>
    </citation>
    <scope>NUCLEOTIDE SEQUENCE</scope>
    <source>
        <strain evidence="1">Salmonella enterica subsp. enterica</strain>
    </source>
</reference>
<dbReference type="EMBL" id="DAAOCV010000002">
    <property type="protein sequence ID" value="HAD2520283.1"/>
    <property type="molecule type" value="Genomic_DNA"/>
</dbReference>
<gene>
    <name evidence="1" type="ORF">G1H50_02800</name>
</gene>